<comment type="subcellular location">
    <subcellularLocation>
        <location evidence="1">Membrane</location>
        <topology evidence="1">Multi-pass membrane protein</topology>
    </subcellularLocation>
</comment>
<evidence type="ECO:0000256" key="2">
    <source>
        <dbReference type="ARBA" id="ARBA00022692"/>
    </source>
</evidence>
<dbReference type="AlphaFoldDB" id="A0A1D2ADB4"/>
<dbReference type="SUPFAM" id="SSF103473">
    <property type="entry name" value="MFS general substrate transporter"/>
    <property type="match status" value="1"/>
</dbReference>
<keyword evidence="3 6" id="KW-1133">Transmembrane helix</keyword>
<accession>A0A1D2ADB4</accession>
<dbReference type="InterPro" id="IPR010658">
    <property type="entry name" value="Nodulin-like"/>
</dbReference>
<organism evidence="9">
    <name type="scientific">Auxenochlorella protothecoides</name>
    <name type="common">Green microalga</name>
    <name type="synonym">Chlorella protothecoides</name>
    <dbReference type="NCBI Taxonomy" id="3075"/>
    <lineage>
        <taxon>Eukaryota</taxon>
        <taxon>Viridiplantae</taxon>
        <taxon>Chlorophyta</taxon>
        <taxon>core chlorophytes</taxon>
        <taxon>Trebouxiophyceae</taxon>
        <taxon>Chlorellales</taxon>
        <taxon>Chlorellaceae</taxon>
        <taxon>Auxenochlorella</taxon>
    </lineage>
</organism>
<evidence type="ECO:0000256" key="6">
    <source>
        <dbReference type="SAM" id="Phobius"/>
    </source>
</evidence>
<feature type="transmembrane region" description="Helical" evidence="6">
    <location>
        <begin position="482"/>
        <end position="503"/>
    </location>
</feature>
<feature type="transmembrane region" description="Helical" evidence="6">
    <location>
        <begin position="7"/>
        <end position="29"/>
    </location>
</feature>
<dbReference type="InterPro" id="IPR036259">
    <property type="entry name" value="MFS_trans_sf"/>
</dbReference>
<feature type="transmembrane region" description="Helical" evidence="6">
    <location>
        <begin position="348"/>
        <end position="366"/>
    </location>
</feature>
<dbReference type="Pfam" id="PF06813">
    <property type="entry name" value="Nodulin-like"/>
    <property type="match status" value="1"/>
</dbReference>
<protein>
    <submittedName>
        <fullName evidence="9">Uncharacterized protein</fullName>
    </submittedName>
</protein>
<feature type="transmembrane region" description="Helical" evidence="6">
    <location>
        <begin position="448"/>
        <end position="470"/>
    </location>
</feature>
<keyword evidence="2 6" id="KW-0812">Transmembrane</keyword>
<dbReference type="PANTHER" id="PTHR21576">
    <property type="entry name" value="UNCHARACTERIZED NODULIN-LIKE PROTEIN"/>
    <property type="match status" value="1"/>
</dbReference>
<dbReference type="InterPro" id="IPR056555">
    <property type="entry name" value="NFD4_C"/>
</dbReference>
<feature type="transmembrane region" description="Helical" evidence="6">
    <location>
        <begin position="80"/>
        <end position="100"/>
    </location>
</feature>
<evidence type="ECO:0000256" key="1">
    <source>
        <dbReference type="ARBA" id="ARBA00004141"/>
    </source>
</evidence>
<sequence length="570" mass="60381">MRPVNKWSTFAASLPIGLSSGIVYCFSIWSADLKAAYHLDQGQLQLVGAAANIGGLAAIFAGLLYDALQDWHQLGPRLVLLLGMVTNLGGYLGLWAVVTGRISPPYWQVCALAAIACSGNTWTDTVVLVTNVRNLPQHRGTVVGIIKSCEGLSASVFTAIYLGVFAPHAKPFLLFMAVAPAVIDLVGTLFVGHVPFIQHSELKRRGRRTFTTERRFAFTLCVLGTVAVYLAATALAASHVSPAVHSVFVGGLCLLLLPLLALPIRSGGFFSKPWEPHHAAAAARAAEEARVAALPASPGGGPTRPLLSHPIKPGGGGGAAGADRAPPPTPAPRATELPPVRMLLHPNFWLLFWPCFFGMGVGLVFVNNAAQLVQSLHGPPNGHAPLLSLFSVANFAGRVFTGWHSERALHARGTPRPIYLVAFSAATVLVCLGFAASPRATLPLLAPLAGFTFGGTWTLMSTLVSELFGMKHFASNYCAFQLAPAAGSYLLATRLAGALYAAAMRATGQHGTTCLGRRCFATTWLALAVLGLASTGMAAWLFLRTKDAYRAEYEAVHAFDELTDSEDDEE</sequence>
<gene>
    <name evidence="9" type="ORF">g.18439</name>
</gene>
<dbReference type="GO" id="GO:0016020">
    <property type="term" value="C:membrane"/>
    <property type="evidence" value="ECO:0007669"/>
    <property type="project" value="UniProtKB-SubCell"/>
</dbReference>
<dbReference type="EMBL" id="GDKF01001541">
    <property type="protein sequence ID" value="JAT77081.1"/>
    <property type="molecule type" value="Transcribed_RNA"/>
</dbReference>
<dbReference type="Pfam" id="PF23262">
    <property type="entry name" value="NFD4_C"/>
    <property type="match status" value="1"/>
</dbReference>
<feature type="transmembrane region" description="Helical" evidence="6">
    <location>
        <begin position="216"/>
        <end position="237"/>
    </location>
</feature>
<proteinExistence type="predicted"/>
<keyword evidence="4 6" id="KW-0472">Membrane</keyword>
<evidence type="ECO:0000259" key="7">
    <source>
        <dbReference type="Pfam" id="PF06813"/>
    </source>
</evidence>
<feature type="transmembrane region" description="Helical" evidence="6">
    <location>
        <begin position="49"/>
        <end position="68"/>
    </location>
</feature>
<dbReference type="PANTHER" id="PTHR21576:SF158">
    <property type="entry name" value="RIBOSOMAL RNA-PROCESSING PROTEIN 12-LIKE CONSERVED DOMAIN-CONTAINING PROTEIN"/>
    <property type="match status" value="1"/>
</dbReference>
<feature type="domain" description="NFD4 C-terminal" evidence="8">
    <location>
        <begin position="342"/>
        <end position="547"/>
    </location>
</feature>
<evidence type="ECO:0000256" key="4">
    <source>
        <dbReference type="ARBA" id="ARBA00023136"/>
    </source>
</evidence>
<evidence type="ECO:0000256" key="3">
    <source>
        <dbReference type="ARBA" id="ARBA00022989"/>
    </source>
</evidence>
<feature type="transmembrane region" description="Helical" evidence="6">
    <location>
        <begin position="172"/>
        <end position="196"/>
    </location>
</feature>
<feature type="transmembrane region" description="Helical" evidence="6">
    <location>
        <begin position="106"/>
        <end position="130"/>
    </location>
</feature>
<feature type="transmembrane region" description="Helical" evidence="6">
    <location>
        <begin position="417"/>
        <end position="436"/>
    </location>
</feature>
<feature type="transmembrane region" description="Helical" evidence="6">
    <location>
        <begin position="142"/>
        <end position="166"/>
    </location>
</feature>
<feature type="region of interest" description="Disordered" evidence="5">
    <location>
        <begin position="292"/>
        <end position="334"/>
    </location>
</feature>
<evidence type="ECO:0000256" key="5">
    <source>
        <dbReference type="SAM" id="MobiDB-lite"/>
    </source>
</evidence>
<name>A0A1D2ADB4_AUXPR</name>
<feature type="domain" description="Nodulin-like" evidence="7">
    <location>
        <begin position="6"/>
        <end position="260"/>
    </location>
</feature>
<evidence type="ECO:0000313" key="9">
    <source>
        <dbReference type="EMBL" id="JAT77081.1"/>
    </source>
</evidence>
<evidence type="ECO:0000259" key="8">
    <source>
        <dbReference type="Pfam" id="PF23262"/>
    </source>
</evidence>
<feature type="transmembrane region" description="Helical" evidence="6">
    <location>
        <begin position="243"/>
        <end position="262"/>
    </location>
</feature>
<reference evidence="9" key="1">
    <citation type="submission" date="2015-08" db="EMBL/GenBank/DDBJ databases">
        <authorList>
            <person name="Babu N.S."/>
            <person name="Beckwith C.J."/>
            <person name="Beseler K.G."/>
            <person name="Brison A."/>
            <person name="Carone J.V."/>
            <person name="Caskin T.P."/>
            <person name="Diamond M."/>
            <person name="Durham M.E."/>
            <person name="Foxe J.M."/>
            <person name="Go M."/>
            <person name="Henderson B.A."/>
            <person name="Jones I.B."/>
            <person name="McGettigan J.A."/>
            <person name="Micheletti S.J."/>
            <person name="Nasrallah M.E."/>
            <person name="Ortiz D."/>
            <person name="Piller C.R."/>
            <person name="Privatt S.R."/>
            <person name="Schneider S.L."/>
            <person name="Sharp S."/>
            <person name="Smith T.C."/>
            <person name="Stanton J.D."/>
            <person name="Ullery H.E."/>
            <person name="Wilson R.J."/>
            <person name="Serrano M.G."/>
            <person name="Buck G."/>
            <person name="Lee V."/>
            <person name="Wang Y."/>
            <person name="Carvalho R."/>
            <person name="Voegtly L."/>
            <person name="Shi R."/>
            <person name="Duckworth R."/>
            <person name="Johnson A."/>
            <person name="Loviza R."/>
            <person name="Walstead R."/>
            <person name="Shah Z."/>
            <person name="Kiflezghi M."/>
            <person name="Wade K."/>
            <person name="Ball S.L."/>
            <person name="Bradley K.W."/>
            <person name="Asai D.J."/>
            <person name="Bowman C.A."/>
            <person name="Russell D.A."/>
            <person name="Pope W.H."/>
            <person name="Jacobs-Sera D."/>
            <person name="Hendrix R.W."/>
            <person name="Hatfull G.F."/>
        </authorList>
    </citation>
    <scope>NUCLEOTIDE SEQUENCE</scope>
</reference>
<feature type="transmembrane region" description="Helical" evidence="6">
    <location>
        <begin position="523"/>
        <end position="543"/>
    </location>
</feature>
<dbReference type="Gene3D" id="1.20.1250.20">
    <property type="entry name" value="MFS general substrate transporter like domains"/>
    <property type="match status" value="2"/>
</dbReference>